<dbReference type="InterPro" id="IPR027417">
    <property type="entry name" value="P-loop_NTPase"/>
</dbReference>
<dbReference type="EMBL" id="KY782629">
    <property type="protein sequence ID" value="AVI60813.1"/>
    <property type="molecule type" value="Genomic_DNA"/>
</dbReference>
<feature type="region of interest" description="Disordered" evidence="1">
    <location>
        <begin position="1"/>
        <end position="87"/>
    </location>
</feature>
<dbReference type="Gene3D" id="3.40.50.300">
    <property type="entry name" value="P-loop containing nucleotide triphosphate hydrolases"/>
    <property type="match status" value="1"/>
</dbReference>
<dbReference type="AlphaFoldDB" id="A0A2P1BVS6"/>
<dbReference type="GO" id="GO:0016787">
    <property type="term" value="F:hydrolase activity"/>
    <property type="evidence" value="ECO:0007669"/>
    <property type="project" value="UniProtKB-KW"/>
</dbReference>
<evidence type="ECO:0000313" key="2">
    <source>
        <dbReference type="EMBL" id="AVI60813.1"/>
    </source>
</evidence>
<dbReference type="SUPFAM" id="SSF52540">
    <property type="entry name" value="P-loop containing nucleoside triphosphate hydrolases"/>
    <property type="match status" value="1"/>
</dbReference>
<dbReference type="Pfam" id="PF14617">
    <property type="entry name" value="CMS1"/>
    <property type="match status" value="1"/>
</dbReference>
<dbReference type="InterPro" id="IPR032704">
    <property type="entry name" value="Cms1"/>
</dbReference>
<name>A0A2P1BVS6_9PEZI</name>
<feature type="compositionally biased region" description="Low complexity" evidence="1">
    <location>
        <begin position="39"/>
        <end position="59"/>
    </location>
</feature>
<dbReference type="PANTHER" id="PTHR24030">
    <property type="entry name" value="PROTEIN CMSS1"/>
    <property type="match status" value="1"/>
</dbReference>
<feature type="compositionally biased region" description="Low complexity" evidence="1">
    <location>
        <begin position="67"/>
        <end position="77"/>
    </location>
</feature>
<reference evidence="2" key="1">
    <citation type="journal article" date="2017" name="Mycol. Prog.">
        <title>Characterization of mating-type idiomorphs suggests that Morchella importuna, Mel-20 and M. sextelata are heterothallic.</title>
        <authorList>
            <person name="Chai H."/>
            <person name="Chen L."/>
            <person name="Chen W."/>
            <person name="Zhao Q."/>
            <person name="Zhang X."/>
            <person name="Su K."/>
            <person name="Zhao Y."/>
        </authorList>
    </citation>
    <scope>NUCLEOTIDE SEQUENCE</scope>
    <source>
        <strain evidence="2">YPL6-1</strain>
    </source>
</reference>
<protein>
    <submittedName>
        <fullName evidence="2">P-loop containing nucleoside triphosphate hydrolase</fullName>
    </submittedName>
</protein>
<evidence type="ECO:0000256" key="1">
    <source>
        <dbReference type="SAM" id="MobiDB-lite"/>
    </source>
</evidence>
<sequence length="291" mass="31943">MDDDFDGADVRVEATTPAAPSTDALSKRKRKREKEKANKAAAATSSTPTTNSSTNSTSHPSKKAKPAPKSTPITTTPDDGSIDPTIAHMDPTLLADHLISRHKHWHPSLSAVELHDAHIPATHFSDTTHWQSQRSLANLPNYLEKCCRVAGAKKFRLDQAAEACGAPHTLVVTAAALRASRVASALRKYQSKDAMVAKLFAKHIKLAESVEMCKNNRIGIAVGTPSRILDVLKEEVLHLDELRWIVVDASYVDKKGFGVLGIREVQEGVMELFGHEKVKKRFEEGLKILFF</sequence>
<accession>A0A2P1BVS6</accession>
<dbReference type="GO" id="GO:0005634">
    <property type="term" value="C:nucleus"/>
    <property type="evidence" value="ECO:0007669"/>
    <property type="project" value="TreeGrafter"/>
</dbReference>
<dbReference type="GO" id="GO:0030686">
    <property type="term" value="C:90S preribosome"/>
    <property type="evidence" value="ECO:0007669"/>
    <property type="project" value="TreeGrafter"/>
</dbReference>
<organism evidence="2">
    <name type="scientific">Morchella importuna</name>
    <dbReference type="NCBI Taxonomy" id="1174673"/>
    <lineage>
        <taxon>Eukaryota</taxon>
        <taxon>Fungi</taxon>
        <taxon>Dikarya</taxon>
        <taxon>Ascomycota</taxon>
        <taxon>Pezizomycotina</taxon>
        <taxon>Pezizomycetes</taxon>
        <taxon>Pezizales</taxon>
        <taxon>Morchellaceae</taxon>
        <taxon>Morchella</taxon>
    </lineage>
</organism>
<keyword evidence="2" id="KW-0378">Hydrolase</keyword>
<proteinExistence type="predicted"/>
<dbReference type="PANTHER" id="PTHR24030:SF0">
    <property type="entry name" value="PROTEIN CMSS1"/>
    <property type="match status" value="1"/>
</dbReference>